<name>A0ABP1QAK2_9HEXA</name>
<dbReference type="Gene3D" id="6.10.140.1610">
    <property type="match status" value="1"/>
</dbReference>
<feature type="region of interest" description="Disordered" evidence="6">
    <location>
        <begin position="148"/>
        <end position="240"/>
    </location>
</feature>
<reference evidence="7 8" key="1">
    <citation type="submission" date="2024-08" db="EMBL/GenBank/DDBJ databases">
        <authorList>
            <person name="Cucini C."/>
            <person name="Frati F."/>
        </authorList>
    </citation>
    <scope>NUCLEOTIDE SEQUENCE [LARGE SCALE GENOMIC DNA]</scope>
</reference>
<organism evidence="7 8">
    <name type="scientific">Orchesella dallaii</name>
    <dbReference type="NCBI Taxonomy" id="48710"/>
    <lineage>
        <taxon>Eukaryota</taxon>
        <taxon>Metazoa</taxon>
        <taxon>Ecdysozoa</taxon>
        <taxon>Arthropoda</taxon>
        <taxon>Hexapoda</taxon>
        <taxon>Collembola</taxon>
        <taxon>Entomobryomorpha</taxon>
        <taxon>Entomobryoidea</taxon>
        <taxon>Orchesellidae</taxon>
        <taxon>Orchesellinae</taxon>
        <taxon>Orchesella</taxon>
    </lineage>
</organism>
<comment type="similarity">
    <text evidence="3">Belongs to the SPOT14 family.</text>
</comment>
<feature type="region of interest" description="Disordered" evidence="6">
    <location>
        <begin position="20"/>
        <end position="57"/>
    </location>
</feature>
<feature type="compositionally biased region" description="Polar residues" evidence="6">
    <location>
        <begin position="28"/>
        <end position="37"/>
    </location>
</feature>
<evidence type="ECO:0008006" key="9">
    <source>
        <dbReference type="Google" id="ProtNLM"/>
    </source>
</evidence>
<dbReference type="Proteomes" id="UP001642540">
    <property type="component" value="Unassembled WGS sequence"/>
</dbReference>
<protein>
    <recommendedName>
        <fullName evidence="9">Mid1-interacting protein 1</fullName>
    </recommendedName>
</protein>
<comment type="subcellular location">
    <subcellularLocation>
        <location evidence="2">Cytoplasm</location>
    </subcellularLocation>
    <subcellularLocation>
        <location evidence="1">Nucleus</location>
    </subcellularLocation>
</comment>
<evidence type="ECO:0000256" key="4">
    <source>
        <dbReference type="ARBA" id="ARBA00022490"/>
    </source>
</evidence>
<feature type="compositionally biased region" description="Polar residues" evidence="6">
    <location>
        <begin position="150"/>
        <end position="159"/>
    </location>
</feature>
<evidence type="ECO:0000256" key="3">
    <source>
        <dbReference type="ARBA" id="ARBA00009488"/>
    </source>
</evidence>
<dbReference type="PANTHER" id="PTHR14315:SF17">
    <property type="entry name" value="MIP21584P"/>
    <property type="match status" value="1"/>
</dbReference>
<sequence>MITLDTESGICYNKCCTVPADSSEDSTRSAACNGSANSRRKQTRWDQPEPNHSNGSLLSTMERFVQTVEDMNETILVPCRLMDVKFDHSIIQTPEKDTVSNNGHVVKSGAAGLDKAAAGKRLLASLNGTDLFQFYTMLNSVKNNLMWGNHGQNQQNPRTTSNQPSTISTSSSASSVVSSSASSTSSLSQVSQGQSSEVKGHARRPSTVSTTSSASASDTEFSELNEDSGVEAEHEEEYSHSMADTFHHHLNGLQQCLCDLTLAADYVTTRYSSDLGGTF</sequence>
<keyword evidence="5" id="KW-0539">Nucleus</keyword>
<accession>A0ABP1QAK2</accession>
<keyword evidence="4" id="KW-0963">Cytoplasm</keyword>
<evidence type="ECO:0000256" key="5">
    <source>
        <dbReference type="ARBA" id="ARBA00023242"/>
    </source>
</evidence>
<comment type="caution">
    <text evidence="7">The sequence shown here is derived from an EMBL/GenBank/DDBJ whole genome shotgun (WGS) entry which is preliminary data.</text>
</comment>
<keyword evidence="8" id="KW-1185">Reference proteome</keyword>
<feature type="compositionally biased region" description="Low complexity" evidence="6">
    <location>
        <begin position="160"/>
        <end position="197"/>
    </location>
</feature>
<evidence type="ECO:0000256" key="1">
    <source>
        <dbReference type="ARBA" id="ARBA00004123"/>
    </source>
</evidence>
<feature type="compositionally biased region" description="Low complexity" evidence="6">
    <location>
        <begin position="206"/>
        <end position="219"/>
    </location>
</feature>
<feature type="compositionally biased region" description="Acidic residues" evidence="6">
    <location>
        <begin position="220"/>
        <end position="236"/>
    </location>
</feature>
<dbReference type="PANTHER" id="PTHR14315">
    <property type="entry name" value="SPOT14 FAMILY MEMBER"/>
    <property type="match status" value="1"/>
</dbReference>
<dbReference type="EMBL" id="CAXLJM020000027">
    <property type="protein sequence ID" value="CAL8095136.1"/>
    <property type="molecule type" value="Genomic_DNA"/>
</dbReference>
<evidence type="ECO:0000313" key="8">
    <source>
        <dbReference type="Proteomes" id="UP001642540"/>
    </source>
</evidence>
<dbReference type="Pfam" id="PF07084">
    <property type="entry name" value="Spot_14"/>
    <property type="match status" value="2"/>
</dbReference>
<evidence type="ECO:0000313" key="7">
    <source>
        <dbReference type="EMBL" id="CAL8095136.1"/>
    </source>
</evidence>
<dbReference type="InterPro" id="IPR053719">
    <property type="entry name" value="Lipogen_MT_Stabilize_sf"/>
</dbReference>
<gene>
    <name evidence="7" type="ORF">ODALV1_LOCUS8980</name>
</gene>
<dbReference type="InterPro" id="IPR009786">
    <property type="entry name" value="Spot_14"/>
</dbReference>
<proteinExistence type="inferred from homology"/>
<evidence type="ECO:0000256" key="2">
    <source>
        <dbReference type="ARBA" id="ARBA00004496"/>
    </source>
</evidence>
<evidence type="ECO:0000256" key="6">
    <source>
        <dbReference type="SAM" id="MobiDB-lite"/>
    </source>
</evidence>